<dbReference type="GeneTree" id="ENSGT00940000161491"/>
<dbReference type="Ensembl" id="ENSPSIT00000018365.1">
    <property type="protein sequence ID" value="ENSPSIP00000018279.1"/>
    <property type="gene ID" value="ENSPSIG00000016214.1"/>
</dbReference>
<feature type="domain" description="Ig-like" evidence="2">
    <location>
        <begin position="110"/>
        <end position="207"/>
    </location>
</feature>
<dbReference type="InterPro" id="IPR003006">
    <property type="entry name" value="Ig/MHC_CS"/>
</dbReference>
<reference evidence="4" key="2">
    <citation type="journal article" date="2013" name="Nat. Genet.">
        <title>The draft genomes of soft-shell turtle and green sea turtle yield insights into the development and evolution of the turtle-specific body plan.</title>
        <authorList>
            <person name="Wang Z."/>
            <person name="Pascual-Anaya J."/>
            <person name="Zadissa A."/>
            <person name="Li W."/>
            <person name="Niimura Y."/>
            <person name="Huang Z."/>
            <person name="Li C."/>
            <person name="White S."/>
            <person name="Xiong Z."/>
            <person name="Fang D."/>
            <person name="Wang B."/>
            <person name="Ming Y."/>
            <person name="Chen Y."/>
            <person name="Zheng Y."/>
            <person name="Kuraku S."/>
            <person name="Pignatelli M."/>
            <person name="Herrero J."/>
            <person name="Beal K."/>
            <person name="Nozawa M."/>
            <person name="Li Q."/>
            <person name="Wang J."/>
            <person name="Zhang H."/>
            <person name="Yu L."/>
            <person name="Shigenobu S."/>
            <person name="Wang J."/>
            <person name="Liu J."/>
            <person name="Flicek P."/>
            <person name="Searle S."/>
            <person name="Wang J."/>
            <person name="Kuratani S."/>
            <person name="Yin Y."/>
            <person name="Aken B."/>
            <person name="Zhang G."/>
            <person name="Irie N."/>
        </authorList>
    </citation>
    <scope>NUCLEOTIDE SEQUENCE [LARGE SCALE GENOMIC DNA]</scope>
    <source>
        <strain evidence="4">Daiwa-1</strain>
    </source>
</reference>
<dbReference type="Gene3D" id="2.60.40.10">
    <property type="entry name" value="Immunoglobulins"/>
    <property type="match status" value="4"/>
</dbReference>
<evidence type="ECO:0000259" key="2">
    <source>
        <dbReference type="PROSITE" id="PS50835"/>
    </source>
</evidence>
<dbReference type="InterPro" id="IPR013783">
    <property type="entry name" value="Ig-like_fold"/>
</dbReference>
<dbReference type="Proteomes" id="UP000007267">
    <property type="component" value="Unassembled WGS sequence"/>
</dbReference>
<evidence type="ECO:0000313" key="4">
    <source>
        <dbReference type="Proteomes" id="UP000007267"/>
    </source>
</evidence>
<reference evidence="4" key="1">
    <citation type="submission" date="2011-10" db="EMBL/GenBank/DDBJ databases">
        <authorList>
            <consortium name="Soft-shell Turtle Genome Consortium"/>
        </authorList>
    </citation>
    <scope>NUCLEOTIDE SEQUENCE [LARGE SCALE GENOMIC DNA]</scope>
    <source>
        <strain evidence="4">Daiwa-1</strain>
    </source>
</reference>
<dbReference type="eggNOG" id="ENOG502RXJK">
    <property type="taxonomic scope" value="Eukaryota"/>
</dbReference>
<dbReference type="PROSITE" id="PS50835">
    <property type="entry name" value="IG_LIKE"/>
    <property type="match status" value="4"/>
</dbReference>
<dbReference type="AlphaFoldDB" id="K7GDB8"/>
<dbReference type="SUPFAM" id="SSF48726">
    <property type="entry name" value="Immunoglobulin"/>
    <property type="match status" value="4"/>
</dbReference>
<dbReference type="InterPro" id="IPR050380">
    <property type="entry name" value="Immune_Resp_Modulators"/>
</dbReference>
<feature type="domain" description="Ig-like" evidence="2">
    <location>
        <begin position="4"/>
        <end position="97"/>
    </location>
</feature>
<evidence type="ECO:0000256" key="1">
    <source>
        <dbReference type="ARBA" id="ARBA00023319"/>
    </source>
</evidence>
<dbReference type="OMA" id="CEVTIAC"/>
<dbReference type="FunFam" id="2.60.40.10:FF:000998">
    <property type="entry name" value="Immunoglobulin heavy constant epsilon"/>
    <property type="match status" value="1"/>
</dbReference>
<dbReference type="Pfam" id="PF07654">
    <property type="entry name" value="C1-set"/>
    <property type="match status" value="4"/>
</dbReference>
<dbReference type="InterPro" id="IPR003597">
    <property type="entry name" value="Ig_C1-set"/>
</dbReference>
<reference evidence="3" key="3">
    <citation type="submission" date="2025-08" db="UniProtKB">
        <authorList>
            <consortium name="Ensembl"/>
        </authorList>
    </citation>
    <scope>IDENTIFICATION</scope>
</reference>
<keyword evidence="1" id="KW-0393">Immunoglobulin domain</keyword>
<dbReference type="InterPro" id="IPR007110">
    <property type="entry name" value="Ig-like_dom"/>
</dbReference>
<feature type="domain" description="Ig-like" evidence="2">
    <location>
        <begin position="324"/>
        <end position="425"/>
    </location>
</feature>
<proteinExistence type="predicted"/>
<dbReference type="FunFam" id="2.60.40.10:FF:000463">
    <property type="entry name" value="Immunoglobulin heavy constant gamma 1"/>
    <property type="match status" value="1"/>
</dbReference>
<dbReference type="CDD" id="cd05768">
    <property type="entry name" value="IgC1_CH3_IgAGD_CH4_IgAEM"/>
    <property type="match status" value="1"/>
</dbReference>
<keyword evidence="4" id="KW-1185">Reference proteome</keyword>
<protein>
    <recommendedName>
        <fullName evidence="2">Ig-like domain-containing protein</fullName>
    </recommendedName>
</protein>
<dbReference type="PANTHER" id="PTHR23411">
    <property type="entry name" value="TAPASIN"/>
    <property type="match status" value="1"/>
</dbReference>
<reference evidence="3" key="4">
    <citation type="submission" date="2025-09" db="UniProtKB">
        <authorList>
            <consortium name="Ensembl"/>
        </authorList>
    </citation>
    <scope>IDENTIFICATION</scope>
</reference>
<dbReference type="EMBL" id="AGCU01138041">
    <property type="status" value="NOT_ANNOTATED_CDS"/>
    <property type="molecule type" value="Genomic_DNA"/>
</dbReference>
<dbReference type="HOGENOM" id="CLU_030625_3_0_1"/>
<dbReference type="InterPro" id="IPR036179">
    <property type="entry name" value="Ig-like_dom_sf"/>
</dbReference>
<sequence>PQAPSVFPLFPCCGDIAASPSCEVTIACLVTGYFPEPVAVKWNSGTGTNGTKTYPAVVRGSGNAFTLVSQLTVCPCDLERHTYQCSVEHAQSNTKIDVVIPNVCEVLVPPEVRLLPPSCERDTMEQHLELVCLLLRFTPGTAKVEWLVNGEKRLPTTDLSFGKGTDKSYTGQSRLNVTKESWKTGDVYTCKVTHPSTGKEYFMQNTSKCLVSSPVAVEVFLLPPSLEDLYIAHTASITCLVSGMETHDTPEFSWTRKSGGPLNEVSRVSELQENGTYSATSVLQVCVEEWQSGEEFTCSVKHQDIPSAIVKTIHKSKEVSLRAPSVYVFPPHAKELALQEWATITCLVSGFQPRNILVLWTRKDKPMPEDAYTNIGPIREAGVEESYFIYSKLRIQASEWQKGDTFSCMVGHEGLPKIFTQQSVDKASSKPTAVNVSVVLSDTEVACH</sequence>
<accession>K7GDB8</accession>
<feature type="domain" description="Ig-like" evidence="2">
    <location>
        <begin position="214"/>
        <end position="320"/>
    </location>
</feature>
<evidence type="ECO:0000313" key="3">
    <source>
        <dbReference type="Ensembl" id="ENSPSIP00000018279.1"/>
    </source>
</evidence>
<dbReference type="PROSITE" id="PS00290">
    <property type="entry name" value="IG_MHC"/>
    <property type="match status" value="3"/>
</dbReference>
<name>K7GDB8_PELSI</name>
<dbReference type="SMART" id="SM00407">
    <property type="entry name" value="IGc1"/>
    <property type="match status" value="4"/>
</dbReference>
<organism evidence="3 4">
    <name type="scientific">Pelodiscus sinensis</name>
    <name type="common">Chinese softshell turtle</name>
    <name type="synonym">Trionyx sinensis</name>
    <dbReference type="NCBI Taxonomy" id="13735"/>
    <lineage>
        <taxon>Eukaryota</taxon>
        <taxon>Metazoa</taxon>
        <taxon>Chordata</taxon>
        <taxon>Craniata</taxon>
        <taxon>Vertebrata</taxon>
        <taxon>Euteleostomi</taxon>
        <taxon>Archelosauria</taxon>
        <taxon>Testudinata</taxon>
        <taxon>Testudines</taxon>
        <taxon>Cryptodira</taxon>
        <taxon>Trionychia</taxon>
        <taxon>Trionychidae</taxon>
        <taxon>Pelodiscus</taxon>
    </lineage>
</organism>